<name>A0A1H9XE34_BUTFI</name>
<dbReference type="GO" id="GO:0005524">
    <property type="term" value="F:ATP binding"/>
    <property type="evidence" value="ECO:0007669"/>
    <property type="project" value="InterPro"/>
</dbReference>
<sequence length="463" mass="53186">MLIDFKLSNFLSYNEEQSLSMQASKIRKNSERLHICNQYANNIKLTKCCTIYGANASGKSNIVSSFSFARKFIINGFPSGYTNKYFRLADNKDIPSHFSFDLLINESIFRYEFSVSLSKNVILSEKLSEKVKDLSILLFERDLISDSFTVGEYFKKQQSIDKLTMYGNDSLFDKLTLFLTIINRSNAKMFSENPELIILLNIYNWFAHSLKIREPSLLSSNKPIFTEDNLPLISKIMRLLGTGITSIHLINVSTEYVKNALPADFYESIIDKLHKSNTKALIRSNYTEPTITASSTNEYYMFKIDRNNKIHISTIEFQHENNMTNFGLIEESDGTMRILNLLEILLDNDNCTFIIDELDRSLHPKLTTEFMKMYLSLAANKDTQLILTGHESRIVAEELLRNDEINFIIKNPNGASIMNPIEQFNLRSDKSTYKALFDGDIKEISPKIDTSEIETSINYHSVT</sequence>
<dbReference type="GO" id="GO:0016887">
    <property type="term" value="F:ATP hydrolysis activity"/>
    <property type="evidence" value="ECO:0007669"/>
    <property type="project" value="InterPro"/>
</dbReference>
<feature type="domain" description="ATPase AAA-type core" evidence="1">
    <location>
        <begin position="263"/>
        <end position="394"/>
    </location>
</feature>
<dbReference type="InterPro" id="IPR027417">
    <property type="entry name" value="P-loop_NTPase"/>
</dbReference>
<feature type="domain" description="ATPase AAA-type core" evidence="1">
    <location>
        <begin position="51"/>
        <end position="153"/>
    </location>
</feature>
<proteinExistence type="predicted"/>
<dbReference type="Pfam" id="PF13304">
    <property type="entry name" value="AAA_21"/>
    <property type="match status" value="2"/>
</dbReference>
<evidence type="ECO:0000259" key="1">
    <source>
        <dbReference type="Pfam" id="PF13304"/>
    </source>
</evidence>
<organism evidence="2 3">
    <name type="scientific">Butyrivibrio fibrisolvens</name>
    <dbReference type="NCBI Taxonomy" id="831"/>
    <lineage>
        <taxon>Bacteria</taxon>
        <taxon>Bacillati</taxon>
        <taxon>Bacillota</taxon>
        <taxon>Clostridia</taxon>
        <taxon>Lachnospirales</taxon>
        <taxon>Lachnospiraceae</taxon>
        <taxon>Butyrivibrio</taxon>
    </lineage>
</organism>
<dbReference type="SUPFAM" id="SSF52540">
    <property type="entry name" value="P-loop containing nucleoside triphosphate hydrolases"/>
    <property type="match status" value="1"/>
</dbReference>
<protein>
    <recommendedName>
        <fullName evidence="1">ATPase AAA-type core domain-containing protein</fullName>
    </recommendedName>
</protein>
<reference evidence="2 3" key="1">
    <citation type="submission" date="2016-10" db="EMBL/GenBank/DDBJ databases">
        <authorList>
            <person name="de Groot N.N."/>
        </authorList>
    </citation>
    <scope>NUCLEOTIDE SEQUENCE [LARGE SCALE GENOMIC DNA]</scope>
    <source>
        <strain evidence="2 3">AR40</strain>
    </source>
</reference>
<dbReference type="PANTHER" id="PTHR40396:SF1">
    <property type="entry name" value="ATPASE AAA-TYPE CORE DOMAIN-CONTAINING PROTEIN"/>
    <property type="match status" value="1"/>
</dbReference>
<dbReference type="RefSeq" id="WP_074759273.1">
    <property type="nucleotide sequence ID" value="NZ_FOGJ01000064.1"/>
</dbReference>
<dbReference type="AlphaFoldDB" id="A0A1H9XE34"/>
<dbReference type="InterPro" id="IPR003959">
    <property type="entry name" value="ATPase_AAA_core"/>
</dbReference>
<dbReference type="Proteomes" id="UP000182584">
    <property type="component" value="Unassembled WGS sequence"/>
</dbReference>
<evidence type="ECO:0000313" key="3">
    <source>
        <dbReference type="Proteomes" id="UP000182584"/>
    </source>
</evidence>
<dbReference type="OrthoDB" id="9809324at2"/>
<dbReference type="EMBL" id="FOGJ01000064">
    <property type="protein sequence ID" value="SES44405.1"/>
    <property type="molecule type" value="Genomic_DNA"/>
</dbReference>
<accession>A0A1H9XE34</accession>
<dbReference type="PANTHER" id="PTHR40396">
    <property type="entry name" value="ATPASE-LIKE PROTEIN"/>
    <property type="match status" value="1"/>
</dbReference>
<dbReference type="Gene3D" id="3.40.50.300">
    <property type="entry name" value="P-loop containing nucleotide triphosphate hydrolases"/>
    <property type="match status" value="1"/>
</dbReference>
<gene>
    <name evidence="2" type="ORF">SAMN04487884_1641</name>
</gene>
<evidence type="ECO:0000313" key="2">
    <source>
        <dbReference type="EMBL" id="SES44405.1"/>
    </source>
</evidence>